<keyword evidence="6 7" id="KW-0472">Membrane</keyword>
<dbReference type="InterPro" id="IPR000515">
    <property type="entry name" value="MetI-like"/>
</dbReference>
<name>A0A2M8PCB9_9CHLR</name>
<dbReference type="InterPro" id="IPR035906">
    <property type="entry name" value="MetI-like_sf"/>
</dbReference>
<evidence type="ECO:0000256" key="5">
    <source>
        <dbReference type="ARBA" id="ARBA00022989"/>
    </source>
</evidence>
<dbReference type="Proteomes" id="UP000229681">
    <property type="component" value="Unassembled WGS sequence"/>
</dbReference>
<comment type="subcellular location">
    <subcellularLocation>
        <location evidence="1 7">Cell membrane</location>
        <topology evidence="1 7">Multi-pass membrane protein</topology>
    </subcellularLocation>
</comment>
<evidence type="ECO:0000256" key="6">
    <source>
        <dbReference type="ARBA" id="ARBA00023136"/>
    </source>
</evidence>
<dbReference type="AlphaFoldDB" id="A0A2M8PCB9"/>
<evidence type="ECO:0000256" key="1">
    <source>
        <dbReference type="ARBA" id="ARBA00004651"/>
    </source>
</evidence>
<proteinExistence type="inferred from homology"/>
<evidence type="ECO:0000256" key="2">
    <source>
        <dbReference type="ARBA" id="ARBA00022448"/>
    </source>
</evidence>
<comment type="similarity">
    <text evidence="7">Belongs to the binding-protein-dependent transport system permease family.</text>
</comment>
<evidence type="ECO:0000313" key="9">
    <source>
        <dbReference type="EMBL" id="PJF35195.1"/>
    </source>
</evidence>
<organism evidence="9 10">
    <name type="scientific">Candidatus Thermofonsia Clade 1 bacterium</name>
    <dbReference type="NCBI Taxonomy" id="2364210"/>
    <lineage>
        <taxon>Bacteria</taxon>
        <taxon>Bacillati</taxon>
        <taxon>Chloroflexota</taxon>
        <taxon>Candidatus Thermofontia</taxon>
        <taxon>Candidatus Thermofonsia Clade 1</taxon>
    </lineage>
</organism>
<evidence type="ECO:0000256" key="4">
    <source>
        <dbReference type="ARBA" id="ARBA00022692"/>
    </source>
</evidence>
<dbReference type="PANTHER" id="PTHR30193">
    <property type="entry name" value="ABC TRANSPORTER PERMEASE PROTEIN"/>
    <property type="match status" value="1"/>
</dbReference>
<accession>A0A2M8PCB9</accession>
<dbReference type="Gene3D" id="1.10.3720.10">
    <property type="entry name" value="MetI-like"/>
    <property type="match status" value="1"/>
</dbReference>
<dbReference type="PROSITE" id="PS50928">
    <property type="entry name" value="ABC_TM1"/>
    <property type="match status" value="1"/>
</dbReference>
<keyword evidence="4 7" id="KW-0812">Transmembrane</keyword>
<feature type="transmembrane region" description="Helical" evidence="7">
    <location>
        <begin position="261"/>
        <end position="278"/>
    </location>
</feature>
<dbReference type="GO" id="GO:0055085">
    <property type="term" value="P:transmembrane transport"/>
    <property type="evidence" value="ECO:0007669"/>
    <property type="project" value="InterPro"/>
</dbReference>
<evidence type="ECO:0000256" key="7">
    <source>
        <dbReference type="RuleBase" id="RU363032"/>
    </source>
</evidence>
<evidence type="ECO:0000256" key="3">
    <source>
        <dbReference type="ARBA" id="ARBA00022475"/>
    </source>
</evidence>
<dbReference type="EMBL" id="PGTM01000192">
    <property type="protein sequence ID" value="PJF35195.1"/>
    <property type="molecule type" value="Genomic_DNA"/>
</dbReference>
<protein>
    <submittedName>
        <fullName evidence="9">Sugar ABC transporter permease</fullName>
    </submittedName>
</protein>
<feature type="transmembrane region" description="Helical" evidence="7">
    <location>
        <begin position="122"/>
        <end position="143"/>
    </location>
</feature>
<keyword evidence="2 7" id="KW-0813">Transport</keyword>
<dbReference type="InterPro" id="IPR051393">
    <property type="entry name" value="ABC_transporter_permease"/>
</dbReference>
<evidence type="ECO:0000313" key="10">
    <source>
        <dbReference type="Proteomes" id="UP000229681"/>
    </source>
</evidence>
<reference evidence="9 10" key="1">
    <citation type="submission" date="2017-11" db="EMBL/GenBank/DDBJ databases">
        <title>Evolution of Phototrophy in the Chloroflexi Phylum Driven by Horizontal Gene Transfer.</title>
        <authorList>
            <person name="Ward L.M."/>
            <person name="Hemp J."/>
            <person name="Shih P.M."/>
            <person name="Mcglynn S.E."/>
            <person name="Fischer W."/>
        </authorList>
    </citation>
    <scope>NUCLEOTIDE SEQUENCE [LARGE SCALE GENOMIC DNA]</scope>
    <source>
        <strain evidence="9">JP3_13</strain>
    </source>
</reference>
<evidence type="ECO:0000259" key="8">
    <source>
        <dbReference type="PROSITE" id="PS50928"/>
    </source>
</evidence>
<dbReference type="Pfam" id="PF00528">
    <property type="entry name" value="BPD_transp_1"/>
    <property type="match status" value="1"/>
</dbReference>
<feature type="domain" description="ABC transmembrane type-1" evidence="8">
    <location>
        <begin position="118"/>
        <end position="332"/>
    </location>
</feature>
<feature type="transmembrane region" description="Helical" evidence="7">
    <location>
        <begin position="205"/>
        <end position="228"/>
    </location>
</feature>
<dbReference type="CDD" id="cd06261">
    <property type="entry name" value="TM_PBP2"/>
    <property type="match status" value="1"/>
</dbReference>
<comment type="caution">
    <text evidence="9">The sequence shown here is derived from an EMBL/GenBank/DDBJ whole genome shotgun (WGS) entry which is preliminary data.</text>
</comment>
<dbReference type="PANTHER" id="PTHR30193:SF37">
    <property type="entry name" value="INNER MEMBRANE ABC TRANSPORTER PERMEASE PROTEIN YCJO"/>
    <property type="match status" value="1"/>
</dbReference>
<dbReference type="GO" id="GO:0005886">
    <property type="term" value="C:plasma membrane"/>
    <property type="evidence" value="ECO:0007669"/>
    <property type="project" value="UniProtKB-SubCell"/>
</dbReference>
<dbReference type="SUPFAM" id="SSF161098">
    <property type="entry name" value="MetI-like"/>
    <property type="match status" value="2"/>
</dbReference>
<gene>
    <name evidence="9" type="ORF">CUN49_11810</name>
</gene>
<keyword evidence="3" id="KW-1003">Cell membrane</keyword>
<keyword evidence="5 7" id="KW-1133">Transmembrane helix</keyword>
<sequence length="341" mass="38399">MLAPAAILLLVFLLIPFFMAFGLSLTNQRLISPNPTEIIGLANYRELLDLRFIPLEPRLDPATNQPLRDSNGNLVYPTVREVLRANPETRFFRELAQLDFFGTRYLIAAGDATFWRALFNTFTFALIVVPLQTSFALMLAMLVNQKLPAMNFFRTVYFSPVVTTMAIVSVLWFFMYNPDFGLINSLLGLIGLGPYRWLEDPHSALFAIIILSIWQGVGFQMVIFLAGLQEIPQELYEAAQIDGAGRWQQFVNVTLPSLRNTTIFVVISTTILAFKLFVQVDVMTFGTGGPFDSTVTTILHLVNQGYRQQRVGYASAISVIFVLIVLAISILQRRVLTNQEN</sequence>
<feature type="transmembrane region" description="Helical" evidence="7">
    <location>
        <begin position="155"/>
        <end position="174"/>
    </location>
</feature>
<feature type="transmembrane region" description="Helical" evidence="7">
    <location>
        <begin position="311"/>
        <end position="331"/>
    </location>
</feature>